<evidence type="ECO:0000259" key="6">
    <source>
        <dbReference type="PROSITE" id="PS51787"/>
    </source>
</evidence>
<dbReference type="SMART" id="SM00464">
    <property type="entry name" value="LON"/>
    <property type="match status" value="1"/>
</dbReference>
<dbReference type="Pfam" id="PF02190">
    <property type="entry name" value="LON_substr_bdg"/>
    <property type="match status" value="1"/>
</dbReference>
<dbReference type="Gene3D" id="2.30.130.40">
    <property type="entry name" value="LON domain-like"/>
    <property type="match status" value="1"/>
</dbReference>
<dbReference type="GO" id="GO:0005524">
    <property type="term" value="F:ATP binding"/>
    <property type="evidence" value="ECO:0007669"/>
    <property type="project" value="UniProtKB-KW"/>
</dbReference>
<dbReference type="GO" id="GO:0006515">
    <property type="term" value="P:protein quality control for misfolded or incompletely synthesized proteins"/>
    <property type="evidence" value="ECO:0007669"/>
    <property type="project" value="TreeGrafter"/>
</dbReference>
<keyword evidence="4" id="KW-0720">Serine protease</keyword>
<organism evidence="7 8">
    <name type="scientific">Candidatus Woesebacteria bacterium GW2011_GWB1_44_11b</name>
    <dbReference type="NCBI Taxonomy" id="1618580"/>
    <lineage>
        <taxon>Bacteria</taxon>
        <taxon>Candidatus Woeseibacteriota</taxon>
    </lineage>
</organism>
<dbReference type="PROSITE" id="PS51787">
    <property type="entry name" value="LON_N"/>
    <property type="match status" value="1"/>
</dbReference>
<dbReference type="InterPro" id="IPR003111">
    <property type="entry name" value="Lon_prtase_N"/>
</dbReference>
<dbReference type="InterPro" id="IPR015947">
    <property type="entry name" value="PUA-like_sf"/>
</dbReference>
<evidence type="ECO:0000256" key="1">
    <source>
        <dbReference type="ARBA" id="ARBA00022670"/>
    </source>
</evidence>
<gene>
    <name evidence="7" type="ORF">UW21_C0014G0002</name>
</gene>
<dbReference type="InterPro" id="IPR027065">
    <property type="entry name" value="Lon_Prtase"/>
</dbReference>
<dbReference type="InterPro" id="IPR046336">
    <property type="entry name" value="Lon_prtase_N_sf"/>
</dbReference>
<dbReference type="PANTHER" id="PTHR43718:SF2">
    <property type="entry name" value="LON PROTEASE HOMOLOG, MITOCHONDRIAL"/>
    <property type="match status" value="1"/>
</dbReference>
<evidence type="ECO:0000256" key="4">
    <source>
        <dbReference type="ARBA" id="ARBA00022825"/>
    </source>
</evidence>
<accession>A0A0G1GFJ6</accession>
<keyword evidence="1 7" id="KW-0645">Protease</keyword>
<dbReference type="PATRIC" id="fig|1618580.3.peg.193"/>
<dbReference type="PANTHER" id="PTHR43718">
    <property type="entry name" value="LON PROTEASE"/>
    <property type="match status" value="1"/>
</dbReference>
<keyword evidence="5" id="KW-0067">ATP-binding</keyword>
<protein>
    <submittedName>
        <fullName evidence="7">Lon protease</fullName>
    </submittedName>
</protein>
<dbReference type="EMBL" id="LCHL01000014">
    <property type="protein sequence ID" value="KKT33128.1"/>
    <property type="molecule type" value="Genomic_DNA"/>
</dbReference>
<keyword evidence="2" id="KW-0547">Nucleotide-binding</keyword>
<evidence type="ECO:0000256" key="2">
    <source>
        <dbReference type="ARBA" id="ARBA00022741"/>
    </source>
</evidence>
<evidence type="ECO:0000256" key="5">
    <source>
        <dbReference type="ARBA" id="ARBA00022840"/>
    </source>
</evidence>
<dbReference type="SUPFAM" id="SSF88697">
    <property type="entry name" value="PUA domain-like"/>
    <property type="match status" value="1"/>
</dbReference>
<dbReference type="Proteomes" id="UP000034192">
    <property type="component" value="Unassembled WGS sequence"/>
</dbReference>
<dbReference type="GO" id="GO:0004176">
    <property type="term" value="F:ATP-dependent peptidase activity"/>
    <property type="evidence" value="ECO:0007669"/>
    <property type="project" value="InterPro"/>
</dbReference>
<dbReference type="GO" id="GO:0004252">
    <property type="term" value="F:serine-type endopeptidase activity"/>
    <property type="evidence" value="ECO:0007669"/>
    <property type="project" value="InterPro"/>
</dbReference>
<reference evidence="7 8" key="1">
    <citation type="journal article" date="2015" name="Nature">
        <title>rRNA introns, odd ribosomes, and small enigmatic genomes across a large radiation of phyla.</title>
        <authorList>
            <person name="Brown C.T."/>
            <person name="Hug L.A."/>
            <person name="Thomas B.C."/>
            <person name="Sharon I."/>
            <person name="Castelle C.J."/>
            <person name="Singh A."/>
            <person name="Wilkins M.J."/>
            <person name="Williams K.H."/>
            <person name="Banfield J.F."/>
        </authorList>
    </citation>
    <scope>NUCLEOTIDE SEQUENCE [LARGE SCALE GENOMIC DNA]</scope>
</reference>
<dbReference type="AlphaFoldDB" id="A0A0G1GFJ6"/>
<evidence type="ECO:0000313" key="7">
    <source>
        <dbReference type="EMBL" id="KKT33128.1"/>
    </source>
</evidence>
<dbReference type="Gene3D" id="1.20.58.1480">
    <property type="match status" value="1"/>
</dbReference>
<sequence length="379" mass="42927">METGTNFTRIVPVVAVRGSVIFPHTDSILTFGRPKSVAAVNASFQEDRVVAIFGQKDPRVKNPDFDDLHKIGTIATITQMMSTDGEIYAMVRGHARIKLEEGIAREPYLSARITEIAEENKDSDEVKALANKLSELFQKSVNLGKSAEITTVMKIISGQVEPVELVDSVASLLEIKQTEKQQLLENFSVKERLEKVIEFLNREVNVLDIERTISIKTQKRFEDQMRKAMLREKRRTIDEELGEEDGASSDDEIGDYKAKVKKAKMPKEVAKKARKEVKRLSQLSPHNPEGAYIRNYIDWLVEMPWSILSDNDVSIAKASKVLNRDHYGIEKAKERILEYLAVMKLKKGETKSQPTILCFNRSSRCGKDLYRQINCPLAG</sequence>
<evidence type="ECO:0000313" key="8">
    <source>
        <dbReference type="Proteomes" id="UP000034192"/>
    </source>
</evidence>
<comment type="caution">
    <text evidence="7">The sequence shown here is derived from an EMBL/GenBank/DDBJ whole genome shotgun (WGS) entry which is preliminary data.</text>
</comment>
<feature type="domain" description="Lon N-terminal" evidence="6">
    <location>
        <begin position="11"/>
        <end position="204"/>
    </location>
</feature>
<keyword evidence="3" id="KW-0378">Hydrolase</keyword>
<evidence type="ECO:0000256" key="3">
    <source>
        <dbReference type="ARBA" id="ARBA00022801"/>
    </source>
</evidence>
<name>A0A0G1GFJ6_9BACT</name>
<proteinExistence type="predicted"/>
<dbReference type="Gene3D" id="1.20.5.5270">
    <property type="match status" value="1"/>
</dbReference>
<dbReference type="FunFam" id="1.20.5.5270:FF:000002">
    <property type="entry name" value="Lon protease homolog"/>
    <property type="match status" value="1"/>
</dbReference>